<reference evidence="1" key="1">
    <citation type="submission" date="2020-05" db="EMBL/GenBank/DDBJ databases">
        <title>Large-scale comparative analyses of tick genomes elucidate their genetic diversity and vector capacities.</title>
        <authorList>
            <person name="Jia N."/>
            <person name="Wang J."/>
            <person name="Shi W."/>
            <person name="Du L."/>
            <person name="Sun Y."/>
            <person name="Zhan W."/>
            <person name="Jiang J."/>
            <person name="Wang Q."/>
            <person name="Zhang B."/>
            <person name="Ji P."/>
            <person name="Sakyi L.B."/>
            <person name="Cui X."/>
            <person name="Yuan T."/>
            <person name="Jiang B."/>
            <person name="Yang W."/>
            <person name="Lam T.T.-Y."/>
            <person name="Chang Q."/>
            <person name="Ding S."/>
            <person name="Wang X."/>
            <person name="Zhu J."/>
            <person name="Ruan X."/>
            <person name="Zhao L."/>
            <person name="Wei J."/>
            <person name="Que T."/>
            <person name="Du C."/>
            <person name="Cheng J."/>
            <person name="Dai P."/>
            <person name="Han X."/>
            <person name="Huang E."/>
            <person name="Gao Y."/>
            <person name="Liu J."/>
            <person name="Shao H."/>
            <person name="Ye R."/>
            <person name="Li L."/>
            <person name="Wei W."/>
            <person name="Wang X."/>
            <person name="Wang C."/>
            <person name="Yang T."/>
            <person name="Huo Q."/>
            <person name="Li W."/>
            <person name="Guo W."/>
            <person name="Chen H."/>
            <person name="Zhou L."/>
            <person name="Ni X."/>
            <person name="Tian J."/>
            <person name="Zhou Y."/>
            <person name="Sheng Y."/>
            <person name="Liu T."/>
            <person name="Pan Y."/>
            <person name="Xia L."/>
            <person name="Li J."/>
            <person name="Zhao F."/>
            <person name="Cao W."/>
        </authorList>
    </citation>
    <scope>NUCLEOTIDE SEQUENCE</scope>
    <source>
        <strain evidence="1">Dsil-2018</strain>
    </source>
</reference>
<name>A0ACB8CXJ7_DERSI</name>
<gene>
    <name evidence="1" type="ORF">HPB49_014359</name>
</gene>
<accession>A0ACB8CXJ7</accession>
<organism evidence="1 2">
    <name type="scientific">Dermacentor silvarum</name>
    <name type="common">Tick</name>
    <dbReference type="NCBI Taxonomy" id="543639"/>
    <lineage>
        <taxon>Eukaryota</taxon>
        <taxon>Metazoa</taxon>
        <taxon>Ecdysozoa</taxon>
        <taxon>Arthropoda</taxon>
        <taxon>Chelicerata</taxon>
        <taxon>Arachnida</taxon>
        <taxon>Acari</taxon>
        <taxon>Parasitiformes</taxon>
        <taxon>Ixodida</taxon>
        <taxon>Ixodoidea</taxon>
        <taxon>Ixodidae</taxon>
        <taxon>Rhipicephalinae</taxon>
        <taxon>Dermacentor</taxon>
    </lineage>
</organism>
<dbReference type="EMBL" id="CM023473">
    <property type="protein sequence ID" value="KAH7953937.1"/>
    <property type="molecule type" value="Genomic_DNA"/>
</dbReference>
<comment type="caution">
    <text evidence="1">The sequence shown here is derived from an EMBL/GenBank/DDBJ whole genome shotgun (WGS) entry which is preliminary data.</text>
</comment>
<sequence length="320" mass="35861">MSVTSRSFHKQPGCYTNSENSLLVNYDTGDATRPTDSRTDDYKVIFRPRETFTFARWQTDQIANSIKRASNQPIGTCTQTMIVRIEPQQNIAIASVPDRDYAIKLIGIKSLQLGEKEYAVTAYAATPDNSGKGVIHGITPGTSVRTLMEGLYAPGHAVLYARMLGTTHSALITFEGEEVPFVVYYMDGEKRCYLYRSAKQGEHLTAARDCPERYRNQSKKTADQRESRPTIRQPQNSSRAGTRSKSRSRSRQRSTSRARHIAAQGQQKSANSQEQLLAFREQLADNLPVKGKKRKKPKANSSVEDLDRSMENAPLPHDGE</sequence>
<evidence type="ECO:0000313" key="2">
    <source>
        <dbReference type="Proteomes" id="UP000821865"/>
    </source>
</evidence>
<protein>
    <submittedName>
        <fullName evidence="1">Uncharacterized protein</fullName>
    </submittedName>
</protein>
<dbReference type="Proteomes" id="UP000821865">
    <property type="component" value="Chromosome 4"/>
</dbReference>
<evidence type="ECO:0000313" key="1">
    <source>
        <dbReference type="EMBL" id="KAH7953937.1"/>
    </source>
</evidence>
<keyword evidence="2" id="KW-1185">Reference proteome</keyword>
<proteinExistence type="predicted"/>